<name>A0ABN1VL37_9MICO</name>
<dbReference type="RefSeq" id="WP_343923897.1">
    <property type="nucleotide sequence ID" value="NZ_BAAAKW010000019.1"/>
</dbReference>
<dbReference type="InterPro" id="IPR036265">
    <property type="entry name" value="HIT-like_sf"/>
</dbReference>
<dbReference type="Proteomes" id="UP001500943">
    <property type="component" value="Unassembled WGS sequence"/>
</dbReference>
<reference evidence="1 2" key="1">
    <citation type="journal article" date="2019" name="Int. J. Syst. Evol. Microbiol.">
        <title>The Global Catalogue of Microorganisms (GCM) 10K type strain sequencing project: providing services to taxonomists for standard genome sequencing and annotation.</title>
        <authorList>
            <consortium name="The Broad Institute Genomics Platform"/>
            <consortium name="The Broad Institute Genome Sequencing Center for Infectious Disease"/>
            <person name="Wu L."/>
            <person name="Ma J."/>
        </authorList>
    </citation>
    <scope>NUCLEOTIDE SEQUENCE [LARGE SCALE GENOMIC DNA]</scope>
    <source>
        <strain evidence="1 2">JCM 12762</strain>
    </source>
</reference>
<evidence type="ECO:0000313" key="1">
    <source>
        <dbReference type="EMBL" id="GAA1213380.1"/>
    </source>
</evidence>
<dbReference type="EMBL" id="BAAAKW010000019">
    <property type="protein sequence ID" value="GAA1213380.1"/>
    <property type="molecule type" value="Genomic_DNA"/>
</dbReference>
<evidence type="ECO:0000313" key="2">
    <source>
        <dbReference type="Proteomes" id="UP001500943"/>
    </source>
</evidence>
<evidence type="ECO:0008006" key="3">
    <source>
        <dbReference type="Google" id="ProtNLM"/>
    </source>
</evidence>
<gene>
    <name evidence="1" type="ORF">GCM10009655_10780</name>
</gene>
<dbReference type="Gene3D" id="3.30.428.10">
    <property type="entry name" value="HIT-like"/>
    <property type="match status" value="1"/>
</dbReference>
<proteinExistence type="predicted"/>
<keyword evidence="2" id="KW-1185">Reference proteome</keyword>
<protein>
    <recommendedName>
        <fullName evidence="3">HIT domain-containing protein</fullName>
    </recommendedName>
</protein>
<comment type="caution">
    <text evidence="1">The sequence shown here is derived from an EMBL/GenBank/DDBJ whole genome shotgun (WGS) entry which is preliminary data.</text>
</comment>
<sequence>MGCEVCATRPSTVETAIGESWFVSIPAGDAPLTGWITLATREHRETLDELSADEAASLGPLLRSLTSAIRAETGAERTYAANWAEGTRHVHFHIVPRLAGLEPSRLGAAVFALASDDILHPPIAEQERLLASLVAAVARDRNRGLL</sequence>
<organism evidence="1 2">
    <name type="scientific">Rhodoglobus aureus</name>
    <dbReference type="NCBI Taxonomy" id="191497"/>
    <lineage>
        <taxon>Bacteria</taxon>
        <taxon>Bacillati</taxon>
        <taxon>Actinomycetota</taxon>
        <taxon>Actinomycetes</taxon>
        <taxon>Micrococcales</taxon>
        <taxon>Microbacteriaceae</taxon>
        <taxon>Rhodoglobus</taxon>
    </lineage>
</organism>
<dbReference type="SUPFAM" id="SSF54197">
    <property type="entry name" value="HIT-like"/>
    <property type="match status" value="1"/>
</dbReference>
<accession>A0ABN1VL37</accession>